<dbReference type="GO" id="GO:0005886">
    <property type="term" value="C:plasma membrane"/>
    <property type="evidence" value="ECO:0007669"/>
    <property type="project" value="UniProtKB-SubCell"/>
</dbReference>
<feature type="transmembrane region" description="Helical" evidence="6">
    <location>
        <begin position="63"/>
        <end position="83"/>
    </location>
</feature>
<dbReference type="InterPro" id="IPR051311">
    <property type="entry name" value="DedA_domain"/>
</dbReference>
<feature type="transmembrane region" description="Helical" evidence="6">
    <location>
        <begin position="148"/>
        <end position="170"/>
    </location>
</feature>
<feature type="transmembrane region" description="Helical" evidence="6">
    <location>
        <begin position="185"/>
        <end position="202"/>
    </location>
</feature>
<feature type="domain" description="VTT" evidence="7">
    <location>
        <begin position="42"/>
        <end position="168"/>
    </location>
</feature>
<evidence type="ECO:0000313" key="8">
    <source>
        <dbReference type="EMBL" id="TDU32258.1"/>
    </source>
</evidence>
<dbReference type="PANTHER" id="PTHR42709:SF6">
    <property type="entry name" value="UNDECAPRENYL PHOSPHATE TRANSPORTER A"/>
    <property type="match status" value="1"/>
</dbReference>
<name>A0A4R7PDS0_9GAMM</name>
<reference evidence="8 9" key="1">
    <citation type="submission" date="2019-03" db="EMBL/GenBank/DDBJ databases">
        <title>Genomic Encyclopedia of Type Strains, Phase IV (KMG-IV): sequencing the most valuable type-strain genomes for metagenomic binning, comparative biology and taxonomic classification.</title>
        <authorList>
            <person name="Goeker M."/>
        </authorList>
    </citation>
    <scope>NUCLEOTIDE SEQUENCE [LARGE SCALE GENOMIC DNA]</scope>
    <source>
        <strain evidence="8 9">DSM 26377</strain>
    </source>
</reference>
<evidence type="ECO:0000256" key="4">
    <source>
        <dbReference type="ARBA" id="ARBA00022989"/>
    </source>
</evidence>
<proteinExistence type="predicted"/>
<gene>
    <name evidence="8" type="ORF">DFR24_1649</name>
</gene>
<keyword evidence="9" id="KW-1185">Reference proteome</keyword>
<evidence type="ECO:0000256" key="3">
    <source>
        <dbReference type="ARBA" id="ARBA00022692"/>
    </source>
</evidence>
<evidence type="ECO:0000256" key="2">
    <source>
        <dbReference type="ARBA" id="ARBA00022475"/>
    </source>
</evidence>
<evidence type="ECO:0000313" key="9">
    <source>
        <dbReference type="Proteomes" id="UP000295341"/>
    </source>
</evidence>
<evidence type="ECO:0000259" key="7">
    <source>
        <dbReference type="Pfam" id="PF09335"/>
    </source>
</evidence>
<keyword evidence="5 6" id="KW-0472">Membrane</keyword>
<accession>A0A4R7PDS0</accession>
<dbReference type="PANTHER" id="PTHR42709">
    <property type="entry name" value="ALKALINE PHOSPHATASE LIKE PROTEIN"/>
    <property type="match status" value="1"/>
</dbReference>
<evidence type="ECO:0000256" key="5">
    <source>
        <dbReference type="ARBA" id="ARBA00023136"/>
    </source>
</evidence>
<comment type="caution">
    <text evidence="8">The sequence shown here is derived from an EMBL/GenBank/DDBJ whole genome shotgun (WGS) entry which is preliminary data.</text>
</comment>
<comment type="subcellular location">
    <subcellularLocation>
        <location evidence="1">Cell membrane</location>
        <topology evidence="1">Multi-pass membrane protein</topology>
    </subcellularLocation>
</comment>
<keyword evidence="4 6" id="KW-1133">Transmembrane helix</keyword>
<dbReference type="Proteomes" id="UP000295341">
    <property type="component" value="Unassembled WGS sequence"/>
</dbReference>
<organism evidence="8 9">
    <name type="scientific">Panacagrimonas perspica</name>
    <dbReference type="NCBI Taxonomy" id="381431"/>
    <lineage>
        <taxon>Bacteria</taxon>
        <taxon>Pseudomonadati</taxon>
        <taxon>Pseudomonadota</taxon>
        <taxon>Gammaproteobacteria</taxon>
        <taxon>Nevskiales</taxon>
        <taxon>Nevskiaceae</taxon>
        <taxon>Panacagrimonas</taxon>
    </lineage>
</organism>
<dbReference type="AlphaFoldDB" id="A0A4R7PDS0"/>
<dbReference type="Pfam" id="PF09335">
    <property type="entry name" value="VTT_dom"/>
    <property type="match status" value="1"/>
</dbReference>
<keyword evidence="3 6" id="KW-0812">Transmembrane</keyword>
<evidence type="ECO:0000256" key="1">
    <source>
        <dbReference type="ARBA" id="ARBA00004651"/>
    </source>
</evidence>
<dbReference type="InterPro" id="IPR032816">
    <property type="entry name" value="VTT_dom"/>
</dbReference>
<keyword evidence="2" id="KW-1003">Cell membrane</keyword>
<protein>
    <submittedName>
        <fullName evidence="8">Membrane protein DedA with SNARE-associated domain</fullName>
    </submittedName>
</protein>
<dbReference type="EMBL" id="SOBT01000008">
    <property type="protein sequence ID" value="TDU32258.1"/>
    <property type="molecule type" value="Genomic_DNA"/>
</dbReference>
<sequence>MQAGVPVADMDAFTLWIKDAVAHLGYTEIVFLMALESSLFPVPSELVMIPAGYRAAQGELNPFLAALAGGFGSLIGASANYALGKYVGKAFLLNYGKYFLISAKTYHDAERLFLRNANVATFVGRFIPGIRHLISIPPGMFGMSLAPFMLLTSLGATLWCGVLVALGYFFGQPVLAAVAEYTHEVGIGALVLLAIFVVWFILKHRGRGKAAQDLAP</sequence>
<evidence type="ECO:0000256" key="6">
    <source>
        <dbReference type="SAM" id="Phobius"/>
    </source>
</evidence>